<accession>A0ABD6ATB5</accession>
<reference evidence="4 5" key="1">
    <citation type="journal article" date="2019" name="Int. J. Syst. Evol. Microbiol.">
        <title>The Global Catalogue of Microorganisms (GCM) 10K type strain sequencing project: providing services to taxonomists for standard genome sequencing and annotation.</title>
        <authorList>
            <consortium name="The Broad Institute Genomics Platform"/>
            <consortium name="The Broad Institute Genome Sequencing Center for Infectious Disease"/>
            <person name="Wu L."/>
            <person name="Ma J."/>
        </authorList>
    </citation>
    <scope>NUCLEOTIDE SEQUENCE [LARGE SCALE GENOMIC DNA]</scope>
    <source>
        <strain evidence="4 5">CGMCC 1.12563</strain>
    </source>
</reference>
<keyword evidence="2" id="KW-1133">Transmembrane helix</keyword>
<keyword evidence="5" id="KW-1185">Reference proteome</keyword>
<feature type="region of interest" description="Disordered" evidence="1">
    <location>
        <begin position="243"/>
        <end position="301"/>
    </location>
</feature>
<dbReference type="Proteomes" id="UP001597187">
    <property type="component" value="Unassembled WGS sequence"/>
</dbReference>
<comment type="caution">
    <text evidence="4">The sequence shown here is derived from an EMBL/GenBank/DDBJ whole genome shotgun (WGS) entry which is preliminary data.</text>
</comment>
<evidence type="ECO:0000313" key="5">
    <source>
        <dbReference type="Proteomes" id="UP001597187"/>
    </source>
</evidence>
<name>A0ABD6ATB5_9EURY</name>
<keyword evidence="2" id="KW-0472">Membrane</keyword>
<sequence>MRRPLAFAVVLLVVLASVPLPVSAHSNHLTATSQVSDDGTLLVETVFVSQRAHLVVHADDGGEMGAALGSRSLTPGGLVRDVEVDVAADQWDQWGENRTVWLALHADDGDGEYDADDPVYTRFNRPVAERVAVGKGSPAIVTGQGFLGQYTDGPEVTVGRVTLPDDGLVVARDNETGDVLGTRALAAGTHREVAIGLNESFVAAQDGQFVVRTQLYADDGDGRLGDADRPLRVGNLTLETTLPVVSTGDGNGSAPVVNTPTQPAINTPAKTTGTSPPAESSPTSTAPSTDSTSPTPPSSGTGGGFGVGVAFVAATLASVLWFVRRTDR</sequence>
<evidence type="ECO:0000256" key="1">
    <source>
        <dbReference type="SAM" id="MobiDB-lite"/>
    </source>
</evidence>
<dbReference type="EMBL" id="JBHUDC010000003">
    <property type="protein sequence ID" value="MFD1512976.1"/>
    <property type="molecule type" value="Genomic_DNA"/>
</dbReference>
<gene>
    <name evidence="4" type="ORF">ACFSBT_06745</name>
</gene>
<feature type="transmembrane region" description="Helical" evidence="2">
    <location>
        <begin position="303"/>
        <end position="323"/>
    </location>
</feature>
<feature type="compositionally biased region" description="Low complexity" evidence="1">
    <location>
        <begin position="271"/>
        <end position="293"/>
    </location>
</feature>
<dbReference type="AlphaFoldDB" id="A0ABD6ATB5"/>
<dbReference type="RefSeq" id="WP_250872949.1">
    <property type="nucleotide sequence ID" value="NZ_JALXFV010000003.1"/>
</dbReference>
<feature type="compositionally biased region" description="Polar residues" evidence="1">
    <location>
        <begin position="256"/>
        <end position="270"/>
    </location>
</feature>
<proteinExistence type="predicted"/>
<dbReference type="InterPro" id="IPR055706">
    <property type="entry name" value="Slg1/2_DUF7282"/>
</dbReference>
<feature type="domain" description="DUF7282" evidence="3">
    <location>
        <begin position="28"/>
        <end position="129"/>
    </location>
</feature>
<feature type="domain" description="DUF7282" evidence="3">
    <location>
        <begin position="148"/>
        <end position="220"/>
    </location>
</feature>
<protein>
    <recommendedName>
        <fullName evidence="3">DUF7282 domain-containing protein</fullName>
    </recommendedName>
</protein>
<evidence type="ECO:0000313" key="4">
    <source>
        <dbReference type="EMBL" id="MFD1512976.1"/>
    </source>
</evidence>
<evidence type="ECO:0000256" key="2">
    <source>
        <dbReference type="SAM" id="Phobius"/>
    </source>
</evidence>
<evidence type="ECO:0000259" key="3">
    <source>
        <dbReference type="Pfam" id="PF23951"/>
    </source>
</evidence>
<dbReference type="Pfam" id="PF23951">
    <property type="entry name" value="DUF7282"/>
    <property type="match status" value="2"/>
</dbReference>
<keyword evidence="2" id="KW-0812">Transmembrane</keyword>
<organism evidence="4 5">
    <name type="scientific">Halomarina rubra</name>
    <dbReference type="NCBI Taxonomy" id="2071873"/>
    <lineage>
        <taxon>Archaea</taxon>
        <taxon>Methanobacteriati</taxon>
        <taxon>Methanobacteriota</taxon>
        <taxon>Stenosarchaea group</taxon>
        <taxon>Halobacteria</taxon>
        <taxon>Halobacteriales</taxon>
        <taxon>Natronomonadaceae</taxon>
        <taxon>Halomarina</taxon>
    </lineage>
</organism>